<evidence type="ECO:0000256" key="5">
    <source>
        <dbReference type="ARBA" id="ARBA00023002"/>
    </source>
</evidence>
<dbReference type="GO" id="GO:0050660">
    <property type="term" value="F:flavin adenine dinucleotide binding"/>
    <property type="evidence" value="ECO:0007669"/>
    <property type="project" value="InterPro"/>
</dbReference>
<dbReference type="Pfam" id="PF00441">
    <property type="entry name" value="Acyl-CoA_dh_1"/>
    <property type="match status" value="1"/>
</dbReference>
<reference evidence="8 9" key="1">
    <citation type="submission" date="2015-06" db="EMBL/GenBank/DDBJ databases">
        <authorList>
            <person name="Zeng Y."/>
            <person name="Huang Y."/>
        </authorList>
    </citation>
    <scope>NUCLEOTIDE SEQUENCE [LARGE SCALE GENOMIC DNA]</scope>
    <source>
        <strain evidence="8 9">PQ-2</strain>
        <plasmid evidence="9">Plasmid p1</plasmid>
    </source>
</reference>
<feature type="domain" description="Acyl-CoA dehydrogenase/oxidase C-terminal" evidence="6">
    <location>
        <begin position="216"/>
        <end position="340"/>
    </location>
</feature>
<dbReference type="EMBL" id="CP011771">
    <property type="protein sequence ID" value="AKM12023.1"/>
    <property type="molecule type" value="Genomic_DNA"/>
</dbReference>
<dbReference type="CDD" id="cd00567">
    <property type="entry name" value="ACAD"/>
    <property type="match status" value="1"/>
</dbReference>
<dbReference type="RefSeq" id="WP_047824496.1">
    <property type="nucleotide sequence ID" value="NZ_CP011771.1"/>
</dbReference>
<dbReference type="Pfam" id="PF02771">
    <property type="entry name" value="Acyl-CoA_dh_N"/>
    <property type="match status" value="1"/>
</dbReference>
<dbReference type="PANTHER" id="PTHR43884">
    <property type="entry name" value="ACYL-COA DEHYDROGENASE"/>
    <property type="match status" value="1"/>
</dbReference>
<keyword evidence="3" id="KW-0285">Flavoprotein</keyword>
<dbReference type="Gene3D" id="1.20.140.10">
    <property type="entry name" value="Butyryl-CoA Dehydrogenase, subunit A, domain 3"/>
    <property type="match status" value="1"/>
</dbReference>
<sequence length="364" mass="38086">MDFGLSPEQEMLRETVGRCLAETCPLDHVRACADSGSAASDRVMAALADIGLTGLMVPEAQGGLGMTLLDAAVVAEQLGRAVAPAPFLARSVLAPLALVLAGSPAQQAQWLPRIATGEVRFGVAIAGIVEERDGAKVRAESAGLTGTALFALDFADADHFIVADESGRLHLLDAAANGVERIALHTIDATRSVGELRLSGAAAEPLAGDGGVAARRLRDAGRILLAADSLGAGEAMIEKAVAYAGEREQFGRVIGSFQAVKHMCAEMAARHEPCRALVWYAAHAFDAAPGEAALMACHAKSHTGEVHRFVARTATEVHGGMGFTDLLGLHFWFKRIGFDRQVLGGPERVRDEAAQLQGLTATTQ</sequence>
<evidence type="ECO:0000313" key="8">
    <source>
        <dbReference type="EMBL" id="AKM12023.1"/>
    </source>
</evidence>
<organism evidence="8 9">
    <name type="scientific">Croceicoccus naphthovorans</name>
    <dbReference type="NCBI Taxonomy" id="1348774"/>
    <lineage>
        <taxon>Bacteria</taxon>
        <taxon>Pseudomonadati</taxon>
        <taxon>Pseudomonadota</taxon>
        <taxon>Alphaproteobacteria</taxon>
        <taxon>Sphingomonadales</taxon>
        <taxon>Erythrobacteraceae</taxon>
        <taxon>Croceicoccus</taxon>
    </lineage>
</organism>
<proteinExistence type="inferred from homology"/>
<dbReference type="PANTHER" id="PTHR43884:SF20">
    <property type="entry name" value="ACYL-COA DEHYDROGENASE FADE28"/>
    <property type="match status" value="1"/>
</dbReference>
<comment type="cofactor">
    <cofactor evidence="1">
        <name>FAD</name>
        <dbReference type="ChEBI" id="CHEBI:57692"/>
    </cofactor>
</comment>
<dbReference type="InterPro" id="IPR009075">
    <property type="entry name" value="AcylCo_DH/oxidase_C"/>
</dbReference>
<dbReference type="GO" id="GO:0003995">
    <property type="term" value="F:acyl-CoA dehydrogenase activity"/>
    <property type="evidence" value="ECO:0007669"/>
    <property type="project" value="TreeGrafter"/>
</dbReference>
<dbReference type="InterPro" id="IPR037069">
    <property type="entry name" value="AcylCoA_DH/ox_N_sf"/>
</dbReference>
<evidence type="ECO:0000256" key="3">
    <source>
        <dbReference type="ARBA" id="ARBA00022630"/>
    </source>
</evidence>
<comment type="similarity">
    <text evidence="2">Belongs to the acyl-CoA dehydrogenase family.</text>
</comment>
<dbReference type="Proteomes" id="UP000035287">
    <property type="component" value="Plasmid p1"/>
</dbReference>
<feature type="domain" description="Acyl-CoA dehydrogenase/oxidase N-terminal" evidence="7">
    <location>
        <begin position="6"/>
        <end position="118"/>
    </location>
</feature>
<evidence type="ECO:0000313" key="9">
    <source>
        <dbReference type="Proteomes" id="UP000035287"/>
    </source>
</evidence>
<dbReference type="SUPFAM" id="SSF56645">
    <property type="entry name" value="Acyl-CoA dehydrogenase NM domain-like"/>
    <property type="match status" value="1"/>
</dbReference>
<dbReference type="KEGG" id="cna:AB433_17925"/>
<dbReference type="OrthoDB" id="7328575at2"/>
<keyword evidence="5" id="KW-0560">Oxidoreductase</keyword>
<accession>A0A0G3XNA1</accession>
<keyword evidence="9" id="KW-1185">Reference proteome</keyword>
<dbReference type="InterPro" id="IPR013786">
    <property type="entry name" value="AcylCoA_DH/ox_N"/>
</dbReference>
<evidence type="ECO:0000259" key="7">
    <source>
        <dbReference type="Pfam" id="PF02771"/>
    </source>
</evidence>
<evidence type="ECO:0000256" key="4">
    <source>
        <dbReference type="ARBA" id="ARBA00022827"/>
    </source>
</evidence>
<gene>
    <name evidence="8" type="ORF">AB433_17925</name>
</gene>
<evidence type="ECO:0000259" key="6">
    <source>
        <dbReference type="Pfam" id="PF00441"/>
    </source>
</evidence>
<dbReference type="InterPro" id="IPR009100">
    <property type="entry name" value="AcylCoA_DH/oxidase_NM_dom_sf"/>
</dbReference>
<protein>
    <submittedName>
        <fullName evidence="8">Acyl-CoA dehydrogenase</fullName>
    </submittedName>
</protein>
<keyword evidence="8" id="KW-0614">Plasmid</keyword>
<dbReference type="SUPFAM" id="SSF47203">
    <property type="entry name" value="Acyl-CoA dehydrogenase C-terminal domain-like"/>
    <property type="match status" value="1"/>
</dbReference>
<evidence type="ECO:0000256" key="2">
    <source>
        <dbReference type="ARBA" id="ARBA00009347"/>
    </source>
</evidence>
<dbReference type="Gene3D" id="1.10.540.10">
    <property type="entry name" value="Acyl-CoA dehydrogenase/oxidase, N-terminal domain"/>
    <property type="match status" value="1"/>
</dbReference>
<dbReference type="AlphaFoldDB" id="A0A0G3XNA1"/>
<keyword evidence="4" id="KW-0274">FAD</keyword>
<name>A0A0G3XNA1_9SPHN</name>
<dbReference type="PATRIC" id="fig|1348774.3.peg.3774"/>
<geneLocation type="plasmid" evidence="8 9">
    <name>p1</name>
</geneLocation>
<dbReference type="InterPro" id="IPR036250">
    <property type="entry name" value="AcylCo_DH-like_C"/>
</dbReference>
<evidence type="ECO:0000256" key="1">
    <source>
        <dbReference type="ARBA" id="ARBA00001974"/>
    </source>
</evidence>